<gene>
    <name evidence="8" type="ORF">LAESUDRAFT_628617</name>
</gene>
<keyword evidence="9" id="KW-1185">Reference proteome</keyword>
<dbReference type="AlphaFoldDB" id="A0A165E3I2"/>
<dbReference type="InterPro" id="IPR043502">
    <property type="entry name" value="DNA/RNA_pol_sf"/>
</dbReference>
<sequence>LAVLEALMKWEDKLLDHHFKVVTDHHAFIILHNKCKLSLCLEWWIEYLSCFDFEPIYVEGLTNHVADS</sequence>
<evidence type="ECO:0000256" key="4">
    <source>
        <dbReference type="ARBA" id="ARBA00022759"/>
    </source>
</evidence>
<dbReference type="Pfam" id="PF17917">
    <property type="entry name" value="RT_RNaseH"/>
    <property type="match status" value="1"/>
</dbReference>
<organism evidence="8 9">
    <name type="scientific">Laetiporus sulphureus 93-53</name>
    <dbReference type="NCBI Taxonomy" id="1314785"/>
    <lineage>
        <taxon>Eukaryota</taxon>
        <taxon>Fungi</taxon>
        <taxon>Dikarya</taxon>
        <taxon>Basidiomycota</taxon>
        <taxon>Agaricomycotina</taxon>
        <taxon>Agaricomycetes</taxon>
        <taxon>Polyporales</taxon>
        <taxon>Laetiporus</taxon>
    </lineage>
</organism>
<keyword evidence="5" id="KW-0378">Hydrolase</keyword>
<name>A0A165E3I2_9APHY</name>
<evidence type="ECO:0000313" key="8">
    <source>
        <dbReference type="EMBL" id="KZT06181.1"/>
    </source>
</evidence>
<keyword evidence="2" id="KW-0548">Nucleotidyltransferase</keyword>
<reference evidence="8 9" key="1">
    <citation type="journal article" date="2016" name="Mol. Biol. Evol.">
        <title>Comparative Genomics of Early-Diverging Mushroom-Forming Fungi Provides Insights into the Origins of Lignocellulose Decay Capabilities.</title>
        <authorList>
            <person name="Nagy L.G."/>
            <person name="Riley R."/>
            <person name="Tritt A."/>
            <person name="Adam C."/>
            <person name="Daum C."/>
            <person name="Floudas D."/>
            <person name="Sun H."/>
            <person name="Yadav J.S."/>
            <person name="Pangilinan J."/>
            <person name="Larsson K.H."/>
            <person name="Matsuura K."/>
            <person name="Barry K."/>
            <person name="Labutti K."/>
            <person name="Kuo R."/>
            <person name="Ohm R.A."/>
            <person name="Bhattacharya S.S."/>
            <person name="Shirouzu T."/>
            <person name="Yoshinaga Y."/>
            <person name="Martin F.M."/>
            <person name="Grigoriev I.V."/>
            <person name="Hibbett D.S."/>
        </authorList>
    </citation>
    <scope>NUCLEOTIDE SEQUENCE [LARGE SCALE GENOMIC DNA]</scope>
    <source>
        <strain evidence="8 9">93-53</strain>
    </source>
</reference>
<evidence type="ECO:0000313" key="9">
    <source>
        <dbReference type="Proteomes" id="UP000076871"/>
    </source>
</evidence>
<dbReference type="EMBL" id="KV427626">
    <property type="protein sequence ID" value="KZT06181.1"/>
    <property type="molecule type" value="Genomic_DNA"/>
</dbReference>
<keyword evidence="3" id="KW-0540">Nuclease</keyword>
<dbReference type="GO" id="GO:0016787">
    <property type="term" value="F:hydrolase activity"/>
    <property type="evidence" value="ECO:0007669"/>
    <property type="project" value="UniProtKB-KW"/>
</dbReference>
<dbReference type="SUPFAM" id="SSF56672">
    <property type="entry name" value="DNA/RNA polymerases"/>
    <property type="match status" value="1"/>
</dbReference>
<keyword evidence="1" id="KW-0808">Transferase</keyword>
<evidence type="ECO:0000256" key="5">
    <source>
        <dbReference type="ARBA" id="ARBA00022801"/>
    </source>
</evidence>
<evidence type="ECO:0000256" key="2">
    <source>
        <dbReference type="ARBA" id="ARBA00022695"/>
    </source>
</evidence>
<dbReference type="Proteomes" id="UP000076871">
    <property type="component" value="Unassembled WGS sequence"/>
</dbReference>
<evidence type="ECO:0000256" key="1">
    <source>
        <dbReference type="ARBA" id="ARBA00022679"/>
    </source>
</evidence>
<accession>A0A165E3I2</accession>
<dbReference type="STRING" id="1314785.A0A165E3I2"/>
<dbReference type="GO" id="GO:0003964">
    <property type="term" value="F:RNA-directed DNA polymerase activity"/>
    <property type="evidence" value="ECO:0007669"/>
    <property type="project" value="UniProtKB-KW"/>
</dbReference>
<dbReference type="GO" id="GO:0004519">
    <property type="term" value="F:endonuclease activity"/>
    <property type="evidence" value="ECO:0007669"/>
    <property type="project" value="UniProtKB-KW"/>
</dbReference>
<dbReference type="GeneID" id="63820396"/>
<dbReference type="InParanoid" id="A0A165E3I2"/>
<feature type="non-terminal residue" evidence="8">
    <location>
        <position position="1"/>
    </location>
</feature>
<keyword evidence="4" id="KW-0255">Endonuclease</keyword>
<evidence type="ECO:0000256" key="6">
    <source>
        <dbReference type="ARBA" id="ARBA00022918"/>
    </source>
</evidence>
<dbReference type="OrthoDB" id="3158924at2759"/>
<feature type="non-terminal residue" evidence="8">
    <location>
        <position position="68"/>
    </location>
</feature>
<dbReference type="RefSeq" id="XP_040763921.1">
    <property type="nucleotide sequence ID" value="XM_040903365.1"/>
</dbReference>
<keyword evidence="6" id="KW-0695">RNA-directed DNA polymerase</keyword>
<feature type="domain" description="Reverse transcriptase RNase H-like" evidence="7">
    <location>
        <begin position="1"/>
        <end position="51"/>
    </location>
</feature>
<evidence type="ECO:0000259" key="7">
    <source>
        <dbReference type="Pfam" id="PF17917"/>
    </source>
</evidence>
<dbReference type="InterPro" id="IPR041373">
    <property type="entry name" value="RT_RNaseH"/>
</dbReference>
<protein>
    <recommendedName>
        <fullName evidence="7">Reverse transcriptase RNase H-like domain-containing protein</fullName>
    </recommendedName>
</protein>
<proteinExistence type="predicted"/>
<evidence type="ECO:0000256" key="3">
    <source>
        <dbReference type="ARBA" id="ARBA00022722"/>
    </source>
</evidence>